<organism evidence="7 8">
    <name type="scientific">Vitrella brassicaformis (strain CCMP3155)</name>
    <dbReference type="NCBI Taxonomy" id="1169540"/>
    <lineage>
        <taxon>Eukaryota</taxon>
        <taxon>Sar</taxon>
        <taxon>Alveolata</taxon>
        <taxon>Colpodellida</taxon>
        <taxon>Vitrellaceae</taxon>
        <taxon>Vitrella</taxon>
    </lineage>
</organism>
<evidence type="ECO:0000256" key="1">
    <source>
        <dbReference type="ARBA" id="ARBA00022741"/>
    </source>
</evidence>
<accession>A0A0G4ECS6</accession>
<reference evidence="7 8" key="1">
    <citation type="submission" date="2014-11" db="EMBL/GenBank/DDBJ databases">
        <authorList>
            <person name="Zhu J."/>
            <person name="Qi W."/>
            <person name="Song R."/>
        </authorList>
    </citation>
    <scope>NUCLEOTIDE SEQUENCE [LARGE SCALE GENOMIC DNA]</scope>
</reference>
<dbReference type="GO" id="GO:0005524">
    <property type="term" value="F:ATP binding"/>
    <property type="evidence" value="ECO:0007669"/>
    <property type="project" value="UniProtKB-KW"/>
</dbReference>
<dbReference type="Proteomes" id="UP000041254">
    <property type="component" value="Unassembled WGS sequence"/>
</dbReference>
<protein>
    <recommendedName>
        <fullName evidence="9">DNA mismatch repair proteins mutS family domain-containing protein</fullName>
    </recommendedName>
</protein>
<name>A0A0G4ECS6_VITBC</name>
<dbReference type="PIRSF" id="PIRSF005814">
    <property type="entry name" value="MutS_YshD"/>
    <property type="match status" value="1"/>
</dbReference>
<evidence type="ECO:0000313" key="8">
    <source>
        <dbReference type="Proteomes" id="UP000041254"/>
    </source>
</evidence>
<dbReference type="VEuPathDB" id="CryptoDB:Vbra_6951"/>
<evidence type="ECO:0000256" key="4">
    <source>
        <dbReference type="SAM" id="Coils"/>
    </source>
</evidence>
<proteinExistence type="predicted"/>
<evidence type="ECO:0000259" key="6">
    <source>
        <dbReference type="SMART" id="SM00534"/>
    </source>
</evidence>
<dbReference type="SUPFAM" id="SSF48334">
    <property type="entry name" value="DNA repair protein MutS, domain III"/>
    <property type="match status" value="1"/>
</dbReference>
<feature type="domain" description="DNA mismatch repair proteins mutS family" evidence="6">
    <location>
        <begin position="403"/>
        <end position="577"/>
    </location>
</feature>
<dbReference type="GO" id="GO:0006298">
    <property type="term" value="P:mismatch repair"/>
    <property type="evidence" value="ECO:0007669"/>
    <property type="project" value="InterPro"/>
</dbReference>
<dbReference type="InterPro" id="IPR027417">
    <property type="entry name" value="P-loop_NTPase"/>
</dbReference>
<dbReference type="AlphaFoldDB" id="A0A0G4ECS6"/>
<keyword evidence="4" id="KW-0175">Coiled coil</keyword>
<evidence type="ECO:0000256" key="2">
    <source>
        <dbReference type="ARBA" id="ARBA00022840"/>
    </source>
</evidence>
<dbReference type="GO" id="GO:0140664">
    <property type="term" value="F:ATP-dependent DNA damage sensor activity"/>
    <property type="evidence" value="ECO:0007669"/>
    <property type="project" value="InterPro"/>
</dbReference>
<keyword evidence="8" id="KW-1185">Reference proteome</keyword>
<keyword evidence="2" id="KW-0067">ATP-binding</keyword>
<dbReference type="GO" id="GO:0016887">
    <property type="term" value="F:ATP hydrolysis activity"/>
    <property type="evidence" value="ECO:0007669"/>
    <property type="project" value="InterPro"/>
</dbReference>
<keyword evidence="1" id="KW-0547">Nucleotide-binding</keyword>
<dbReference type="GO" id="GO:0045910">
    <property type="term" value="P:negative regulation of DNA recombination"/>
    <property type="evidence" value="ECO:0007669"/>
    <property type="project" value="InterPro"/>
</dbReference>
<dbReference type="SUPFAM" id="SSF52540">
    <property type="entry name" value="P-loop containing nucleoside triphosphate hydrolases"/>
    <property type="match status" value="1"/>
</dbReference>
<evidence type="ECO:0000259" key="5">
    <source>
        <dbReference type="SMART" id="SM00533"/>
    </source>
</evidence>
<dbReference type="STRING" id="1169540.A0A0G4ECS6"/>
<dbReference type="EMBL" id="CDMY01000138">
    <property type="protein sequence ID" value="CEL93116.1"/>
    <property type="molecule type" value="Genomic_DNA"/>
</dbReference>
<dbReference type="SMART" id="SM00533">
    <property type="entry name" value="MUTSd"/>
    <property type="match status" value="1"/>
</dbReference>
<dbReference type="Gene3D" id="3.40.50.300">
    <property type="entry name" value="P-loop containing nucleotide triphosphate hydrolases"/>
    <property type="match status" value="1"/>
</dbReference>
<dbReference type="PANTHER" id="PTHR48466:SF2">
    <property type="entry name" value="OS10G0509000 PROTEIN"/>
    <property type="match status" value="1"/>
</dbReference>
<dbReference type="GO" id="GO:0004519">
    <property type="term" value="F:endonuclease activity"/>
    <property type="evidence" value="ECO:0007669"/>
    <property type="project" value="InterPro"/>
</dbReference>
<dbReference type="InterPro" id="IPR007696">
    <property type="entry name" value="DNA_mismatch_repair_MutS_core"/>
</dbReference>
<dbReference type="InterPro" id="IPR045076">
    <property type="entry name" value="MutS"/>
</dbReference>
<gene>
    <name evidence="7" type="ORF">Vbra_6951</name>
</gene>
<feature type="coiled-coil region" evidence="4">
    <location>
        <begin position="569"/>
        <end position="684"/>
    </location>
</feature>
<dbReference type="InterPro" id="IPR000432">
    <property type="entry name" value="DNA_mismatch_repair_MutS_C"/>
</dbReference>
<dbReference type="InParanoid" id="A0A0G4ECS6"/>
<dbReference type="PANTHER" id="PTHR48466">
    <property type="entry name" value="OS10G0509000 PROTEIN-RELATED"/>
    <property type="match status" value="1"/>
</dbReference>
<dbReference type="SMART" id="SM00534">
    <property type="entry name" value="MUTSac"/>
    <property type="match status" value="1"/>
</dbReference>
<dbReference type="InterPro" id="IPR036187">
    <property type="entry name" value="DNA_mismatch_repair_MutS_sf"/>
</dbReference>
<evidence type="ECO:0000313" key="7">
    <source>
        <dbReference type="EMBL" id="CEL93116.1"/>
    </source>
</evidence>
<sequence length="795" mass="87264">MAKRSSDLIKAAFLSIFSLASAFRILPHPARTRAPLDRRWHAMAMSALPMSDDALHLDLFERTWQSLDWRVVMASLAEAASTSPGRRLARSASFAGSHDECLVLYEQVGDVRRLSEQLPFATSLDIEHLVNVSDEGRARSSFSLPDLYRIGTALDDVTHLKGWLSAAHDRLVAAAKRESDRGIGSLLELMEPVQLDSELTDLFNGAFEGSEDSPVLSGNRFPELRRLRESIARLEMSLQARIEQIARRPELQPKLADGSGGKWSRTDTGRFVIAVQRRYRKGLGISHDFSGSGKTVYLEPAELVEPTNELMEARMSLRSEGARICSDMSWMVTRHAVAIANAVECAGRVDLAQARYLLGEKIGGTIPTVGTEGKIHIDQSRHPVLALRGVEPTANDISLGFDYDALVLTGPNAGGKTVVLKTLGLFALFVRYGLPVPAMDGARVDWFNPILADIGDLQTVTGDVSTFSGHLLVSKAVLERAGRGALVLMDEMGTGTDPSQGAALAQALLETLVDSGCKLKELAASDRRFRIGAMEWMQGRPTYRLKLGMVGESLALDVAERLRLPSSVLDRARLLLDEDTRRLTELVKELEHEKESVRSLKQELKRETKRTEALQRELEVAKEQVEQSKEEVLFETAKIRLATLESEEGELRSLVSRLKEEEDLKLAEAALREAERLKLIAKEKVDKGRKLPTGWVKAAKVDKGDEVYVLKGPLAGNRGKAVKRGGRGVVTVRVNKGGGRDVNVEMPPDYLAVRRTAASGGKGGEKGARGGASALDKRVLEIERKKALLFGGNKR</sequence>
<dbReference type="Pfam" id="PF00488">
    <property type="entry name" value="MutS_V"/>
    <property type="match status" value="1"/>
</dbReference>
<feature type="domain" description="DNA mismatch repair protein MutS core" evidence="5">
    <location>
        <begin position="67"/>
        <end position="388"/>
    </location>
</feature>
<dbReference type="OrthoDB" id="1924787at2759"/>
<dbReference type="GO" id="GO:0030983">
    <property type="term" value="F:mismatched DNA binding"/>
    <property type="evidence" value="ECO:0007669"/>
    <property type="project" value="InterPro"/>
</dbReference>
<dbReference type="InterPro" id="IPR005747">
    <property type="entry name" value="MutS2"/>
</dbReference>
<evidence type="ECO:0008006" key="9">
    <source>
        <dbReference type="Google" id="ProtNLM"/>
    </source>
</evidence>
<evidence type="ECO:0000256" key="3">
    <source>
        <dbReference type="ARBA" id="ARBA00023125"/>
    </source>
</evidence>
<dbReference type="NCBIfam" id="TIGR01069">
    <property type="entry name" value="mutS2"/>
    <property type="match status" value="1"/>
</dbReference>
<keyword evidence="3" id="KW-0238">DNA-binding</keyword>